<feature type="compositionally biased region" description="Basic residues" evidence="5">
    <location>
        <begin position="153"/>
        <end position="164"/>
    </location>
</feature>
<reference evidence="8" key="1">
    <citation type="submission" date="2022-11" db="EMBL/GenBank/DDBJ databases">
        <title>Chromosome-level genome of Pogonophryne albipinna.</title>
        <authorList>
            <person name="Jo E."/>
        </authorList>
    </citation>
    <scope>NUCLEOTIDE SEQUENCE</scope>
    <source>
        <strain evidence="8">SGF0006</strain>
        <tissue evidence="8">Muscle</tissue>
    </source>
</reference>
<gene>
    <name evidence="8" type="ORF">JOQ06_003570</name>
</gene>
<feature type="compositionally biased region" description="Pro residues" evidence="5">
    <location>
        <begin position="336"/>
        <end position="370"/>
    </location>
</feature>
<evidence type="ECO:0000256" key="3">
    <source>
        <dbReference type="ARBA" id="ARBA00022553"/>
    </source>
</evidence>
<dbReference type="PROSITE" id="PS51082">
    <property type="entry name" value="WH2"/>
    <property type="match status" value="2"/>
</dbReference>
<feature type="region of interest" description="Disordered" evidence="5">
    <location>
        <begin position="238"/>
        <end position="447"/>
    </location>
</feature>
<dbReference type="AlphaFoldDB" id="A0AAD6AGD7"/>
<dbReference type="PROSITE" id="PS50108">
    <property type="entry name" value="CRIB"/>
    <property type="match status" value="1"/>
</dbReference>
<evidence type="ECO:0000259" key="7">
    <source>
        <dbReference type="PROSITE" id="PS51082"/>
    </source>
</evidence>
<dbReference type="Proteomes" id="UP001219934">
    <property type="component" value="Unassembled WGS sequence"/>
</dbReference>
<feature type="compositionally biased region" description="Polar residues" evidence="5">
    <location>
        <begin position="136"/>
        <end position="146"/>
    </location>
</feature>
<feature type="compositionally biased region" description="Pro residues" evidence="5">
    <location>
        <begin position="246"/>
        <end position="329"/>
    </location>
</feature>
<feature type="domain" description="WH2" evidence="7">
    <location>
        <begin position="378"/>
        <end position="395"/>
    </location>
</feature>
<name>A0AAD6AGD7_9TELE</name>
<keyword evidence="3" id="KW-0597">Phosphoprotein</keyword>
<protein>
    <submittedName>
        <fullName evidence="8">Uncharacterized protein</fullName>
    </submittedName>
</protein>
<dbReference type="InterPro" id="IPR036936">
    <property type="entry name" value="CRIB_dom_sf"/>
</dbReference>
<dbReference type="CDD" id="cd00132">
    <property type="entry name" value="CRIB"/>
    <property type="match status" value="1"/>
</dbReference>
<feature type="compositionally biased region" description="Low complexity" evidence="5">
    <location>
        <begin position="95"/>
        <end position="112"/>
    </location>
</feature>
<evidence type="ECO:0000256" key="5">
    <source>
        <dbReference type="SAM" id="MobiDB-lite"/>
    </source>
</evidence>
<dbReference type="SUPFAM" id="SSF47912">
    <property type="entry name" value="Wiscott-Aldrich syndrome protein, WASP, C-terminal domain"/>
    <property type="match status" value="2"/>
</dbReference>
<sequence>MMFCTTFLSAPSEDPNYEVNGGGGGGLSPGSCLTSLHCLVLPQDELYPPNAPVSVPSGEGTQNLVDKMLLGVGMSTCGAREGGCIWDRVRRRGSRSPSPSPSKTPKSPCSESFKGPTLPMATVDIKNPEISNMQRYNNNSQVNNIVHSAFPKREKKGKSKKKRLTKADIGTPSNFQHIGHVGWDPNTGFDLNNLDPELKNLFDMCGISEAQLKDKETSKVIYDFIEKKGGVEAVKNELRRQGPPSWSAPPPPPSRGGPPPPPPPPHHTSAPPPPPPPARGRGAPPPPPPSRAPVSAPPPPPPSRPGMSAPPPPPPPPSRGSLPPPPPPAHASIHVAPPPPPPPASMEGPPPPPPPPPPPGPPPPAPPPPMEANGEEVPKSALLSQIREGRQLKKVEQKERPVSNNTGRDSLLVQIRQGIQLKVREENSDSAPSTPALNAARPFTPQD</sequence>
<comment type="caution">
    <text evidence="8">The sequence shown here is derived from an EMBL/GenBank/DDBJ whole genome shotgun (WGS) entry which is preliminary data.</text>
</comment>
<evidence type="ECO:0000256" key="2">
    <source>
        <dbReference type="ARBA" id="ARBA00022490"/>
    </source>
</evidence>
<evidence type="ECO:0000313" key="9">
    <source>
        <dbReference type="Proteomes" id="UP001219934"/>
    </source>
</evidence>
<keyword evidence="4" id="KW-0206">Cytoskeleton</keyword>
<feature type="region of interest" description="Disordered" evidence="5">
    <location>
        <begin position="136"/>
        <end position="171"/>
    </location>
</feature>
<comment type="subcellular location">
    <subcellularLocation>
        <location evidence="1">Cytoplasm</location>
        <location evidence="1">Cytoskeleton</location>
    </subcellularLocation>
</comment>
<dbReference type="InterPro" id="IPR003124">
    <property type="entry name" value="WH2_dom"/>
</dbReference>
<feature type="region of interest" description="Disordered" evidence="5">
    <location>
        <begin position="88"/>
        <end position="120"/>
    </location>
</feature>
<dbReference type="SMART" id="SM00285">
    <property type="entry name" value="PBD"/>
    <property type="match status" value="1"/>
</dbReference>
<dbReference type="Pfam" id="PF02205">
    <property type="entry name" value="WH2"/>
    <property type="match status" value="2"/>
</dbReference>
<keyword evidence="2" id="KW-0963">Cytoplasm</keyword>
<accession>A0AAD6AGD7</accession>
<organism evidence="8 9">
    <name type="scientific">Pogonophryne albipinna</name>
    <dbReference type="NCBI Taxonomy" id="1090488"/>
    <lineage>
        <taxon>Eukaryota</taxon>
        <taxon>Metazoa</taxon>
        <taxon>Chordata</taxon>
        <taxon>Craniata</taxon>
        <taxon>Vertebrata</taxon>
        <taxon>Euteleostomi</taxon>
        <taxon>Actinopterygii</taxon>
        <taxon>Neopterygii</taxon>
        <taxon>Teleostei</taxon>
        <taxon>Neoteleostei</taxon>
        <taxon>Acanthomorphata</taxon>
        <taxon>Eupercaria</taxon>
        <taxon>Perciformes</taxon>
        <taxon>Notothenioidei</taxon>
        <taxon>Pogonophryne</taxon>
    </lineage>
</organism>
<evidence type="ECO:0000256" key="1">
    <source>
        <dbReference type="ARBA" id="ARBA00004245"/>
    </source>
</evidence>
<dbReference type="InterPro" id="IPR000095">
    <property type="entry name" value="CRIB_dom"/>
</dbReference>
<dbReference type="SMART" id="SM00246">
    <property type="entry name" value="WH2"/>
    <property type="match status" value="2"/>
</dbReference>
<proteinExistence type="predicted"/>
<feature type="domain" description="CRIB" evidence="6">
    <location>
        <begin position="169"/>
        <end position="182"/>
    </location>
</feature>
<dbReference type="Pfam" id="PF00786">
    <property type="entry name" value="PBD"/>
    <property type="match status" value="1"/>
</dbReference>
<evidence type="ECO:0000259" key="6">
    <source>
        <dbReference type="PROSITE" id="PS50108"/>
    </source>
</evidence>
<dbReference type="GO" id="GO:0005856">
    <property type="term" value="C:cytoskeleton"/>
    <property type="evidence" value="ECO:0007669"/>
    <property type="project" value="UniProtKB-SubCell"/>
</dbReference>
<dbReference type="GO" id="GO:0007015">
    <property type="term" value="P:actin filament organization"/>
    <property type="evidence" value="ECO:0007669"/>
    <property type="project" value="InterPro"/>
</dbReference>
<feature type="compositionally biased region" description="Basic and acidic residues" evidence="5">
    <location>
        <begin position="387"/>
        <end position="401"/>
    </location>
</feature>
<dbReference type="InterPro" id="IPR011026">
    <property type="entry name" value="WAS_C"/>
</dbReference>
<dbReference type="FunFam" id="3.90.810.10:FF:000003">
    <property type="entry name" value="Neural Wiskott-Aldrich syndrome protein-like"/>
    <property type="match status" value="1"/>
</dbReference>
<dbReference type="GO" id="GO:0003779">
    <property type="term" value="F:actin binding"/>
    <property type="evidence" value="ECO:0007669"/>
    <property type="project" value="InterPro"/>
</dbReference>
<dbReference type="Gene3D" id="3.90.810.10">
    <property type="entry name" value="CRIB domain"/>
    <property type="match status" value="1"/>
</dbReference>
<dbReference type="EMBL" id="JAPTMU010000022">
    <property type="protein sequence ID" value="KAJ4924618.1"/>
    <property type="molecule type" value="Genomic_DNA"/>
</dbReference>
<keyword evidence="9" id="KW-1185">Reference proteome</keyword>
<evidence type="ECO:0000256" key="4">
    <source>
        <dbReference type="ARBA" id="ARBA00023212"/>
    </source>
</evidence>
<feature type="domain" description="WH2" evidence="7">
    <location>
        <begin position="407"/>
        <end position="423"/>
    </location>
</feature>
<evidence type="ECO:0000313" key="8">
    <source>
        <dbReference type="EMBL" id="KAJ4924618.1"/>
    </source>
</evidence>